<feature type="domain" description="DUF4253" evidence="1">
    <location>
        <begin position="140"/>
        <end position="247"/>
    </location>
</feature>
<evidence type="ECO:0000259" key="1">
    <source>
        <dbReference type="Pfam" id="PF14062"/>
    </source>
</evidence>
<organism evidence="2 3">
    <name type="scientific">Pseudonocardia broussonetiae</name>
    <dbReference type="NCBI Taxonomy" id="2736640"/>
    <lineage>
        <taxon>Bacteria</taxon>
        <taxon>Bacillati</taxon>
        <taxon>Actinomycetota</taxon>
        <taxon>Actinomycetes</taxon>
        <taxon>Pseudonocardiales</taxon>
        <taxon>Pseudonocardiaceae</taxon>
        <taxon>Pseudonocardia</taxon>
    </lineage>
</organism>
<sequence>MFGSVRNRGAAGSVCVAMTLELPALRPLGPARLSVEPHTAHPAYATLLADAATTGSCPVWVSERGLQMLEPPRDPHAVLAEVASRDAATFLDERWPSDCPQCGCRDSFGSFTGLAPALVPEDDPVAVAAESEIASRRSHLALVPGIRPADAVAVLRWRGTCNRHDDVAGLSAVLRSWEERFGALLVQIDFMTLWLTVAAPPRTPQECRAVAAEHFAFCPDVDGEDPRALRDYAATLAGRRWWRFWWD</sequence>
<protein>
    <submittedName>
        <fullName evidence="2">DUF4253 domain-containing protein</fullName>
    </submittedName>
</protein>
<dbReference type="Proteomes" id="UP000505377">
    <property type="component" value="Chromosome"/>
</dbReference>
<dbReference type="InterPro" id="IPR025349">
    <property type="entry name" value="DUF4253"/>
</dbReference>
<keyword evidence="3" id="KW-1185">Reference proteome</keyword>
<evidence type="ECO:0000313" key="2">
    <source>
        <dbReference type="EMBL" id="QJY51069.1"/>
    </source>
</evidence>
<reference evidence="2 3" key="1">
    <citation type="submission" date="2020-05" db="EMBL/GenBank/DDBJ databases">
        <authorList>
            <person name="Mo P."/>
        </authorList>
    </citation>
    <scope>NUCLEOTIDE SEQUENCE [LARGE SCALE GENOMIC DNA]</scope>
    <source>
        <strain evidence="2 3">Gen01</strain>
    </source>
</reference>
<accession>A0A6M6JWY8</accession>
<dbReference type="KEGG" id="pbro:HOP40_32145"/>
<evidence type="ECO:0000313" key="3">
    <source>
        <dbReference type="Proteomes" id="UP000505377"/>
    </source>
</evidence>
<dbReference type="EMBL" id="CP053564">
    <property type="protein sequence ID" value="QJY51069.1"/>
    <property type="molecule type" value="Genomic_DNA"/>
</dbReference>
<proteinExistence type="predicted"/>
<name>A0A6M6JWY8_9PSEU</name>
<dbReference type="Pfam" id="PF14062">
    <property type="entry name" value="DUF4253"/>
    <property type="match status" value="1"/>
</dbReference>
<gene>
    <name evidence="2" type="ORF">HOP40_32145</name>
</gene>
<dbReference type="AlphaFoldDB" id="A0A6M6JWY8"/>